<dbReference type="GO" id="GO:0031267">
    <property type="term" value="F:small GTPase binding"/>
    <property type="evidence" value="ECO:0007669"/>
    <property type="project" value="InterPro"/>
</dbReference>
<keyword evidence="8" id="KW-0333">Golgi apparatus</keyword>
<dbReference type="PANTHER" id="PTHR45905:SF2">
    <property type="entry name" value="ADP-RIBOSYLATION FACTOR-BINDING PROTEIN GGA2"/>
    <property type="match status" value="1"/>
</dbReference>
<protein>
    <submittedName>
        <fullName evidence="15">ADP-ribosylation factor-binding protein GGA2 isoform X1</fullName>
    </submittedName>
</protein>
<dbReference type="Gene3D" id="2.60.40.1230">
    <property type="match status" value="1"/>
</dbReference>
<dbReference type="Pfam" id="PF02883">
    <property type="entry name" value="Alpha_adaptinC2"/>
    <property type="match status" value="1"/>
</dbReference>
<evidence type="ECO:0000256" key="6">
    <source>
        <dbReference type="ARBA" id="ARBA00022843"/>
    </source>
</evidence>
<keyword evidence="6" id="KW-0832">Ubl conjugation</keyword>
<dbReference type="GO" id="GO:0035091">
    <property type="term" value="F:phosphatidylinositol binding"/>
    <property type="evidence" value="ECO:0007669"/>
    <property type="project" value="InterPro"/>
</dbReference>
<dbReference type="PANTHER" id="PTHR45905">
    <property type="entry name" value="GOLGI-LOCALIZED, GAMMA-ADAPTIN EAR CONTAINING, ARF BINDING PROTEIN"/>
    <property type="match status" value="1"/>
</dbReference>
<name>A0AA35PLF7_9SAUR</name>
<keyword evidence="10" id="KW-0175">Coiled coil</keyword>
<dbReference type="PROSITE" id="PS50909">
    <property type="entry name" value="GAT"/>
    <property type="match status" value="1"/>
</dbReference>
<comment type="similarity">
    <text evidence="3">Belongs to the GGA protein family.</text>
</comment>
<feature type="domain" description="VHS" evidence="12">
    <location>
        <begin position="17"/>
        <end position="147"/>
    </location>
</feature>
<dbReference type="SMART" id="SM00288">
    <property type="entry name" value="VHS"/>
    <property type="match status" value="1"/>
</dbReference>
<evidence type="ECO:0000256" key="2">
    <source>
        <dbReference type="ARBA" id="ARBA00004220"/>
    </source>
</evidence>
<evidence type="ECO:0000256" key="3">
    <source>
        <dbReference type="ARBA" id="ARBA00008099"/>
    </source>
</evidence>
<dbReference type="SUPFAM" id="SSF89009">
    <property type="entry name" value="GAT-like domain"/>
    <property type="match status" value="1"/>
</dbReference>
<evidence type="ECO:0000313" key="15">
    <source>
        <dbReference type="EMBL" id="CAI5792474.1"/>
    </source>
</evidence>
<feature type="coiled-coil region" evidence="10">
    <location>
        <begin position="202"/>
        <end position="239"/>
    </location>
</feature>
<dbReference type="GO" id="GO:0034394">
    <property type="term" value="P:protein localization to cell surface"/>
    <property type="evidence" value="ECO:0007669"/>
    <property type="project" value="TreeGrafter"/>
</dbReference>
<reference evidence="15" key="1">
    <citation type="submission" date="2022-12" db="EMBL/GenBank/DDBJ databases">
        <authorList>
            <person name="Alioto T."/>
            <person name="Alioto T."/>
            <person name="Gomez Garrido J."/>
        </authorList>
    </citation>
    <scope>NUCLEOTIDE SEQUENCE</scope>
</reference>
<evidence type="ECO:0000259" key="12">
    <source>
        <dbReference type="PROSITE" id="PS50179"/>
    </source>
</evidence>
<dbReference type="InterPro" id="IPR002014">
    <property type="entry name" value="VHS_dom"/>
</dbReference>
<evidence type="ECO:0000256" key="4">
    <source>
        <dbReference type="ARBA" id="ARBA00022448"/>
    </source>
</evidence>
<evidence type="ECO:0000259" key="14">
    <source>
        <dbReference type="PROSITE" id="PS50909"/>
    </source>
</evidence>
<accession>A0AA35PLF7</accession>
<dbReference type="AlphaFoldDB" id="A0AA35PLF7"/>
<dbReference type="PROSITE" id="PS50179">
    <property type="entry name" value="VHS"/>
    <property type="match status" value="1"/>
</dbReference>
<dbReference type="Gene3D" id="1.20.58.160">
    <property type="match status" value="1"/>
</dbReference>
<dbReference type="InterPro" id="IPR004152">
    <property type="entry name" value="GAT_dom"/>
</dbReference>
<dbReference type="EMBL" id="OX395139">
    <property type="protein sequence ID" value="CAI5792474.1"/>
    <property type="molecule type" value="Genomic_DNA"/>
</dbReference>
<dbReference type="InterPro" id="IPR008153">
    <property type="entry name" value="GAE_dom"/>
</dbReference>
<evidence type="ECO:0000313" key="16">
    <source>
        <dbReference type="Proteomes" id="UP001178461"/>
    </source>
</evidence>
<keyword evidence="7" id="KW-0653">Protein transport</keyword>
<sequence>MARAAPPGALELLLHKATDPSNPEENWECIQRFSDQVNADADSIAAALKLLEHKIQSPQEAEALHALTVLEMCVNNCGENFHHEMGKFRFLNGLIKVLSPKYLGEWSTDRVKSRIVELLFSWMVWFPQEVKIRDAYQMLKKQGIVKQDPKLPEDKILPPPSPRPASSIFDADDEKSKLLTRLLKSKNPEDLQAANRLIKGMIREEQEKSAKVSRRLNALKEAHSNAEALEEMLRSWQESKGAGTPTSTLELLQATFAKCERLKPLLFRVASETVEDEEALGEVLQASDRLTRVLCSYKDVVGTAGDSGTSSGGAAAGPQPLPDAASSLTLIDLSELAAGCQAPLQENAKTEPFLERLLSSSSTHSLDEELMLGLPISPTAAAPPVSSQIPEMAPAPLPPCPASSSGSLAKLSIPLSSITLSTIPPVTVYEEKGLKAMLHFSRDPVPGQPATRVLVLSLLSTAPHPVQDIVFQAAVPKSMAIKLQPATGSELPAFNPLLPPTVISQVLLLANPHQAPLRLRYRLSFVQNGTPCIETGEGTGMSLTRAQTFNANYALEQDTFFFAVTEIDGAVRVRAGGLRAGRHC</sequence>
<dbReference type="InterPro" id="IPR013041">
    <property type="entry name" value="Clathrin_app_Ig-like_sf"/>
</dbReference>
<evidence type="ECO:0000256" key="9">
    <source>
        <dbReference type="ARBA" id="ARBA00023136"/>
    </source>
</evidence>
<keyword evidence="4" id="KW-0813">Transport</keyword>
<dbReference type="Pfam" id="PF00790">
    <property type="entry name" value="VHS"/>
    <property type="match status" value="1"/>
</dbReference>
<organism evidence="15 16">
    <name type="scientific">Podarcis lilfordi</name>
    <name type="common">Lilford's wall lizard</name>
    <dbReference type="NCBI Taxonomy" id="74358"/>
    <lineage>
        <taxon>Eukaryota</taxon>
        <taxon>Metazoa</taxon>
        <taxon>Chordata</taxon>
        <taxon>Craniata</taxon>
        <taxon>Vertebrata</taxon>
        <taxon>Euteleostomi</taxon>
        <taxon>Lepidosauria</taxon>
        <taxon>Squamata</taxon>
        <taxon>Bifurcata</taxon>
        <taxon>Unidentata</taxon>
        <taxon>Episquamata</taxon>
        <taxon>Laterata</taxon>
        <taxon>Lacertibaenia</taxon>
        <taxon>Lacertidae</taxon>
        <taxon>Podarcis</taxon>
    </lineage>
</organism>
<dbReference type="PROSITE" id="PS50180">
    <property type="entry name" value="GAE"/>
    <property type="match status" value="1"/>
</dbReference>
<evidence type="ECO:0000256" key="1">
    <source>
        <dbReference type="ARBA" id="ARBA00004150"/>
    </source>
</evidence>
<dbReference type="SMART" id="SM00809">
    <property type="entry name" value="Alpha_adaptinC2"/>
    <property type="match status" value="1"/>
</dbReference>
<feature type="domain" description="GAT" evidence="14">
    <location>
        <begin position="172"/>
        <end position="302"/>
    </location>
</feature>
<gene>
    <name evidence="15" type="ORF">PODLI_1B042908</name>
</gene>
<keyword evidence="9" id="KW-0472">Membrane</keyword>
<dbReference type="InterPro" id="IPR038425">
    <property type="entry name" value="GAT_sf"/>
</dbReference>
<evidence type="ECO:0000256" key="10">
    <source>
        <dbReference type="SAM" id="Coils"/>
    </source>
</evidence>
<dbReference type="GO" id="GO:0043130">
    <property type="term" value="F:ubiquitin binding"/>
    <property type="evidence" value="ECO:0007669"/>
    <property type="project" value="InterPro"/>
</dbReference>
<dbReference type="Proteomes" id="UP001178461">
    <property type="component" value="Chromosome 14"/>
</dbReference>
<keyword evidence="16" id="KW-1185">Reference proteome</keyword>
<evidence type="ECO:0000256" key="11">
    <source>
        <dbReference type="SAM" id="MobiDB-lite"/>
    </source>
</evidence>
<keyword evidence="5" id="KW-0967">Endosome</keyword>
<dbReference type="InterPro" id="IPR027422">
    <property type="entry name" value="GGA1-3"/>
</dbReference>
<dbReference type="Pfam" id="PF18308">
    <property type="entry name" value="GGA_N-GAT"/>
    <property type="match status" value="1"/>
</dbReference>
<dbReference type="SUPFAM" id="SSF48464">
    <property type="entry name" value="ENTH/VHS domain"/>
    <property type="match status" value="1"/>
</dbReference>
<dbReference type="Pfam" id="PF03127">
    <property type="entry name" value="GAT"/>
    <property type="match status" value="1"/>
</dbReference>
<dbReference type="GO" id="GO:0006886">
    <property type="term" value="P:intracellular protein transport"/>
    <property type="evidence" value="ECO:0007669"/>
    <property type="project" value="InterPro"/>
</dbReference>
<dbReference type="GO" id="GO:0005802">
    <property type="term" value="C:trans-Golgi network"/>
    <property type="evidence" value="ECO:0007669"/>
    <property type="project" value="InterPro"/>
</dbReference>
<dbReference type="GO" id="GO:0006893">
    <property type="term" value="P:Golgi to plasma membrane transport"/>
    <property type="evidence" value="ECO:0007669"/>
    <property type="project" value="TreeGrafter"/>
</dbReference>
<proteinExistence type="inferred from homology"/>
<dbReference type="Gene3D" id="1.25.40.90">
    <property type="match status" value="1"/>
</dbReference>
<comment type="subcellular location">
    <subcellularLocation>
        <location evidence="2">Early endosome membrane</location>
        <topology evidence="2">Peripheral membrane protein</topology>
    </subcellularLocation>
    <subcellularLocation>
        <location evidence="1">Golgi apparatus</location>
        <location evidence="1">trans-Golgi network membrane</location>
        <topology evidence="1">Peripheral membrane protein</topology>
    </subcellularLocation>
</comment>
<evidence type="ECO:0000256" key="7">
    <source>
        <dbReference type="ARBA" id="ARBA00022927"/>
    </source>
</evidence>
<feature type="domain" description="GAE" evidence="13">
    <location>
        <begin position="421"/>
        <end position="542"/>
    </location>
</feature>
<evidence type="ECO:0000256" key="5">
    <source>
        <dbReference type="ARBA" id="ARBA00022753"/>
    </source>
</evidence>
<dbReference type="FunFam" id="1.20.5.170:FF:000023">
    <property type="entry name" value="ADP-ribosylation factor-binding protein GGA3 isoform X1"/>
    <property type="match status" value="1"/>
</dbReference>
<dbReference type="InterPro" id="IPR008942">
    <property type="entry name" value="ENTH_VHS"/>
</dbReference>
<dbReference type="InterPro" id="IPR008152">
    <property type="entry name" value="Clathrin_a/b/g-adaptin_app_Ig"/>
</dbReference>
<dbReference type="InterPro" id="IPR041198">
    <property type="entry name" value="GGA_N-GAT"/>
</dbReference>
<dbReference type="GO" id="GO:0031901">
    <property type="term" value="C:early endosome membrane"/>
    <property type="evidence" value="ECO:0007669"/>
    <property type="project" value="UniProtKB-SubCell"/>
</dbReference>
<dbReference type="Gene3D" id="1.20.5.170">
    <property type="match status" value="1"/>
</dbReference>
<feature type="region of interest" description="Disordered" evidence="11">
    <location>
        <begin position="150"/>
        <end position="169"/>
    </location>
</feature>
<evidence type="ECO:0000259" key="13">
    <source>
        <dbReference type="PROSITE" id="PS50180"/>
    </source>
</evidence>
<dbReference type="SUPFAM" id="SSF49348">
    <property type="entry name" value="Clathrin adaptor appendage domain"/>
    <property type="match status" value="1"/>
</dbReference>
<evidence type="ECO:0000256" key="8">
    <source>
        <dbReference type="ARBA" id="ARBA00023034"/>
    </source>
</evidence>